<dbReference type="Proteomes" id="UP000774935">
    <property type="component" value="Unassembled WGS sequence"/>
</dbReference>
<accession>A0ABS6XFS7</accession>
<gene>
    <name evidence="2" type="ORF">KYK27_17390</name>
</gene>
<organism evidence="2 3">
    <name type="scientific">Pontibacter populi</name>
    <dbReference type="NCBI Taxonomy" id="890055"/>
    <lineage>
        <taxon>Bacteria</taxon>
        <taxon>Pseudomonadati</taxon>
        <taxon>Bacteroidota</taxon>
        <taxon>Cytophagia</taxon>
        <taxon>Cytophagales</taxon>
        <taxon>Hymenobacteraceae</taxon>
        <taxon>Pontibacter</taxon>
    </lineage>
</organism>
<feature type="repeat" description="TPR" evidence="1">
    <location>
        <begin position="396"/>
        <end position="429"/>
    </location>
</feature>
<dbReference type="RefSeq" id="WP_199111584.1">
    <property type="nucleotide sequence ID" value="NZ_JAHWXQ010000007.1"/>
</dbReference>
<reference evidence="2 3" key="1">
    <citation type="submission" date="2021-07" db="EMBL/GenBank/DDBJ databases">
        <authorList>
            <person name="Kim M.K."/>
        </authorList>
    </citation>
    <scope>NUCLEOTIDE SEQUENCE [LARGE SCALE GENOMIC DNA]</scope>
    <source>
        <strain evidence="2 3">HLY7-15</strain>
    </source>
</reference>
<keyword evidence="1" id="KW-0802">TPR repeat</keyword>
<proteinExistence type="predicted"/>
<dbReference type="InterPro" id="IPR019734">
    <property type="entry name" value="TPR_rpt"/>
</dbReference>
<dbReference type="PROSITE" id="PS50005">
    <property type="entry name" value="TPR"/>
    <property type="match status" value="1"/>
</dbReference>
<evidence type="ECO:0000313" key="3">
    <source>
        <dbReference type="Proteomes" id="UP000774935"/>
    </source>
</evidence>
<dbReference type="EMBL" id="JAHWXQ010000007">
    <property type="protein sequence ID" value="MBW3366837.1"/>
    <property type="molecule type" value="Genomic_DNA"/>
</dbReference>
<evidence type="ECO:0008006" key="4">
    <source>
        <dbReference type="Google" id="ProtNLM"/>
    </source>
</evidence>
<sequence>MNKSAFLELIQKASSITDQQTAELEKVSNAFPYCQTAHLLLAKSAYDKGSMLSTQRLRRAASYATDRQLLKRVIYTSPVQAPEFDETLAAEQETTLQEPEITTIAQHETIVEETVSPTITIDQSQISEDETIAVESSETIVTITDEVEEQTIVTENKAIVSEAEVITDEELIEAQADAVSTIVNEPALNPDAELADLFTIRSLNTSFTDLLAQAPDPEVAVENTEVENPVLLQDTEAALQEINLQPDAIITQETIVESVPLAVNVSDNTDVSDIITTHNPEDAQITYNYDEIDRMYAEDALGYWMGSSRMGEVLQLKNDYTRPKPYAFHPELILEYNKTHELEKAIQPATNILSEQLDIIDQFLKLNPRLKTMANIKLKEEPQEDLSLRNSKIKKGMASENLANIFLKQGKVKKAIKIYEQLILKNPEKKSYFAEQIEKLQNLN</sequence>
<comment type="caution">
    <text evidence="2">The sequence shown here is derived from an EMBL/GenBank/DDBJ whole genome shotgun (WGS) entry which is preliminary data.</text>
</comment>
<protein>
    <recommendedName>
        <fullName evidence="4">Tetratricopeptide repeat protein</fullName>
    </recommendedName>
</protein>
<name>A0ABS6XFS7_9BACT</name>
<keyword evidence="3" id="KW-1185">Reference proteome</keyword>
<evidence type="ECO:0000313" key="2">
    <source>
        <dbReference type="EMBL" id="MBW3366837.1"/>
    </source>
</evidence>
<evidence type="ECO:0000256" key="1">
    <source>
        <dbReference type="PROSITE-ProRule" id="PRU00339"/>
    </source>
</evidence>